<dbReference type="STRING" id="497964.CfE428DRAFT_4016"/>
<dbReference type="PANTHER" id="PTHR43133:SF51">
    <property type="entry name" value="RNA POLYMERASE SIGMA FACTOR"/>
    <property type="match status" value="1"/>
</dbReference>
<evidence type="ECO:0000313" key="5">
    <source>
        <dbReference type="EMBL" id="EDY18630.1"/>
    </source>
</evidence>
<keyword evidence="2" id="KW-0731">Sigma factor</keyword>
<dbReference type="AlphaFoldDB" id="B4D527"/>
<organism evidence="5 6">
    <name type="scientific">Chthoniobacter flavus Ellin428</name>
    <dbReference type="NCBI Taxonomy" id="497964"/>
    <lineage>
        <taxon>Bacteria</taxon>
        <taxon>Pseudomonadati</taxon>
        <taxon>Verrucomicrobiota</taxon>
        <taxon>Spartobacteria</taxon>
        <taxon>Chthoniobacterales</taxon>
        <taxon>Chthoniobacteraceae</taxon>
        <taxon>Chthoniobacter</taxon>
    </lineage>
</organism>
<dbReference type="Proteomes" id="UP000005824">
    <property type="component" value="Unassembled WGS sequence"/>
</dbReference>
<protein>
    <submittedName>
        <fullName evidence="5">RNA polymerase, sigma-24 subunit, ECF subfamily</fullName>
    </submittedName>
</protein>
<proteinExistence type="predicted"/>
<dbReference type="GO" id="GO:0016987">
    <property type="term" value="F:sigma factor activity"/>
    <property type="evidence" value="ECO:0007669"/>
    <property type="project" value="UniProtKB-KW"/>
</dbReference>
<dbReference type="InterPro" id="IPR013325">
    <property type="entry name" value="RNA_pol_sigma_r2"/>
</dbReference>
<keyword evidence="3" id="KW-0804">Transcription</keyword>
<dbReference type="InParanoid" id="B4D527"/>
<dbReference type="Pfam" id="PF04542">
    <property type="entry name" value="Sigma70_r2"/>
    <property type="match status" value="1"/>
</dbReference>
<name>B4D527_9BACT</name>
<gene>
    <name evidence="5" type="ORF">CfE428DRAFT_4016</name>
</gene>
<reference evidence="5 6" key="1">
    <citation type="journal article" date="2011" name="J. Bacteriol.">
        <title>Genome sequence of Chthoniobacter flavus Ellin428, an aerobic heterotrophic soil bacterium.</title>
        <authorList>
            <person name="Kant R."/>
            <person name="van Passel M.W."/>
            <person name="Palva A."/>
            <person name="Lucas S."/>
            <person name="Lapidus A."/>
            <person name="Glavina Del Rio T."/>
            <person name="Dalin E."/>
            <person name="Tice H."/>
            <person name="Bruce D."/>
            <person name="Goodwin L."/>
            <person name="Pitluck S."/>
            <person name="Larimer F.W."/>
            <person name="Land M.L."/>
            <person name="Hauser L."/>
            <person name="Sangwan P."/>
            <person name="de Vos W.M."/>
            <person name="Janssen P.H."/>
            <person name="Smidt H."/>
        </authorList>
    </citation>
    <scope>NUCLEOTIDE SEQUENCE [LARGE SCALE GENOMIC DNA]</scope>
    <source>
        <strain evidence="5 6">Ellin428</strain>
    </source>
</reference>
<evidence type="ECO:0000313" key="6">
    <source>
        <dbReference type="Proteomes" id="UP000005824"/>
    </source>
</evidence>
<evidence type="ECO:0000256" key="1">
    <source>
        <dbReference type="ARBA" id="ARBA00023015"/>
    </source>
</evidence>
<accession>B4D527</accession>
<evidence type="ECO:0000256" key="3">
    <source>
        <dbReference type="ARBA" id="ARBA00023163"/>
    </source>
</evidence>
<dbReference type="InterPro" id="IPR007627">
    <property type="entry name" value="RNA_pol_sigma70_r2"/>
</dbReference>
<dbReference type="GO" id="GO:0006352">
    <property type="term" value="P:DNA-templated transcription initiation"/>
    <property type="evidence" value="ECO:0007669"/>
    <property type="project" value="InterPro"/>
</dbReference>
<evidence type="ECO:0000256" key="2">
    <source>
        <dbReference type="ARBA" id="ARBA00023082"/>
    </source>
</evidence>
<keyword evidence="1" id="KW-0805">Transcription regulation</keyword>
<dbReference type="InterPro" id="IPR039425">
    <property type="entry name" value="RNA_pol_sigma-70-like"/>
</dbReference>
<dbReference type="eggNOG" id="COG1595">
    <property type="taxonomic scope" value="Bacteria"/>
</dbReference>
<sequence length="241" mass="27111">MKTPVPHSFQTTRWTVVRRAVGNDDAAAQKALSALCEGYWYPIYAFVRRSGKSPHDAEDLTQGFFARLLERDMLATADPTKGKLRTFLLSCARHFLADEHDRANAQKRGAGLISSFDAVQAEERYAIEPVDNLTPDRLFQRRWALALLEQTLETIAAEYAAEGKAELFAALRPFLGFGKGAAKSYEELVAELNLPIGTLKNHVFRMRERWRKLLLDQVAATLDEPTEEEVRAELSELIGCV</sequence>
<dbReference type="EMBL" id="ABVL01000012">
    <property type="protein sequence ID" value="EDY18630.1"/>
    <property type="molecule type" value="Genomic_DNA"/>
</dbReference>
<dbReference type="Gene3D" id="1.10.1740.10">
    <property type="match status" value="1"/>
</dbReference>
<dbReference type="RefSeq" id="WP_006981340.1">
    <property type="nucleotide sequence ID" value="NZ_ABVL01000012.1"/>
</dbReference>
<evidence type="ECO:0000259" key="4">
    <source>
        <dbReference type="Pfam" id="PF04542"/>
    </source>
</evidence>
<dbReference type="SUPFAM" id="SSF88946">
    <property type="entry name" value="Sigma2 domain of RNA polymerase sigma factors"/>
    <property type="match status" value="1"/>
</dbReference>
<dbReference type="PANTHER" id="PTHR43133">
    <property type="entry name" value="RNA POLYMERASE ECF-TYPE SIGMA FACTO"/>
    <property type="match status" value="1"/>
</dbReference>
<feature type="domain" description="RNA polymerase sigma-70 region 2" evidence="4">
    <location>
        <begin position="43"/>
        <end position="103"/>
    </location>
</feature>
<keyword evidence="6" id="KW-1185">Reference proteome</keyword>
<comment type="caution">
    <text evidence="5">The sequence shown here is derived from an EMBL/GenBank/DDBJ whole genome shotgun (WGS) entry which is preliminary data.</text>
</comment>